<evidence type="ECO:0000313" key="10">
    <source>
        <dbReference type="Proteomes" id="UP000295132"/>
    </source>
</evidence>
<evidence type="ECO:0000256" key="1">
    <source>
        <dbReference type="ARBA" id="ARBA00022630"/>
    </source>
</evidence>
<comment type="caution">
    <text evidence="6">Lacks conserved residue(s) required for the propagation of feature annotation.</text>
</comment>
<comment type="function">
    <text evidence="6">Quinone reductase that provides resistance to thiol-specific stress caused by electrophilic quinones.</text>
</comment>
<comment type="catalytic activity">
    <reaction evidence="5">
        <text>N,N-dimethyl-1,4-phenylenediamine + anthranilate + 2 NAD(+) = 2-(4-dimethylaminophenyl)diazenylbenzoate + 2 NADH + 2 H(+)</text>
        <dbReference type="Rhea" id="RHEA:55872"/>
        <dbReference type="ChEBI" id="CHEBI:15378"/>
        <dbReference type="ChEBI" id="CHEBI:15783"/>
        <dbReference type="ChEBI" id="CHEBI:16567"/>
        <dbReference type="ChEBI" id="CHEBI:57540"/>
        <dbReference type="ChEBI" id="CHEBI:57945"/>
        <dbReference type="ChEBI" id="CHEBI:71579"/>
        <dbReference type="EC" id="1.7.1.17"/>
    </reaction>
    <physiologicalReaction direction="right-to-left" evidence="5">
        <dbReference type="Rhea" id="RHEA:55874"/>
    </physiologicalReaction>
</comment>
<comment type="similarity">
    <text evidence="6">Belongs to the azoreductase type 1 family.</text>
</comment>
<feature type="binding site" evidence="6">
    <location>
        <begin position="99"/>
        <end position="102"/>
    </location>
    <ligand>
        <name>FMN</name>
        <dbReference type="ChEBI" id="CHEBI:58210"/>
    </ligand>
</feature>
<comment type="caution">
    <text evidence="9">The sequence shown here is derived from an EMBL/GenBank/DDBJ whole genome shotgun (WGS) entry which is preliminary data.</text>
</comment>
<comment type="function">
    <text evidence="6">Also exhibits azoreductase activity. Catalyzes the reductive cleavage of the azo bond in aromatic azo compounds to the corresponding amines.</text>
</comment>
<dbReference type="InterPro" id="IPR003680">
    <property type="entry name" value="Flavodoxin_fold"/>
</dbReference>
<evidence type="ECO:0000313" key="8">
    <source>
        <dbReference type="EMBL" id="MDQ6598885.1"/>
    </source>
</evidence>
<accession>A0A4R5VJY1</accession>
<dbReference type="AlphaFoldDB" id="A0A4R5VJY1"/>
<protein>
    <recommendedName>
        <fullName evidence="6">FMN dependent NADH:quinone oxidoreductase</fullName>
        <ecNumber evidence="6">1.6.5.-</ecNumber>
    </recommendedName>
    <alternativeName>
        <fullName evidence="6">Azo-dye reductase</fullName>
    </alternativeName>
    <alternativeName>
        <fullName evidence="6">FMN-dependent NADH-azo compound oxidoreductase</fullName>
    </alternativeName>
    <alternativeName>
        <fullName evidence="6">FMN-dependent NADH-azoreductase</fullName>
        <ecNumber evidence="6">1.7.1.17</ecNumber>
    </alternativeName>
</protein>
<keyword evidence="4 6" id="KW-0520">NAD</keyword>
<organism evidence="9 10">
    <name type="scientific">Bacillus salipaludis</name>
    <dbReference type="NCBI Taxonomy" id="2547811"/>
    <lineage>
        <taxon>Bacteria</taxon>
        <taxon>Bacillati</taxon>
        <taxon>Bacillota</taxon>
        <taxon>Bacilli</taxon>
        <taxon>Bacillales</taxon>
        <taxon>Bacillaceae</taxon>
        <taxon>Bacillus</taxon>
    </lineage>
</organism>
<dbReference type="Proteomes" id="UP001178888">
    <property type="component" value="Unassembled WGS sequence"/>
</dbReference>
<evidence type="ECO:0000256" key="2">
    <source>
        <dbReference type="ARBA" id="ARBA00022643"/>
    </source>
</evidence>
<dbReference type="InterPro" id="IPR023048">
    <property type="entry name" value="NADH:quinone_OxRdtase_FMN_depd"/>
</dbReference>
<dbReference type="InterPro" id="IPR050104">
    <property type="entry name" value="FMN-dep_NADH:Q_OxRdtase_AzoR1"/>
</dbReference>
<evidence type="ECO:0000256" key="6">
    <source>
        <dbReference type="HAMAP-Rule" id="MF_01216"/>
    </source>
</evidence>
<evidence type="ECO:0000313" key="11">
    <source>
        <dbReference type="Proteomes" id="UP001178888"/>
    </source>
</evidence>
<comment type="catalytic activity">
    <reaction evidence="6">
        <text>2 a quinone + NADH + H(+) = 2 a 1,4-benzosemiquinone + NAD(+)</text>
        <dbReference type="Rhea" id="RHEA:65952"/>
        <dbReference type="ChEBI" id="CHEBI:15378"/>
        <dbReference type="ChEBI" id="CHEBI:57540"/>
        <dbReference type="ChEBI" id="CHEBI:57945"/>
        <dbReference type="ChEBI" id="CHEBI:132124"/>
        <dbReference type="ChEBI" id="CHEBI:134225"/>
    </reaction>
</comment>
<keyword evidence="2 6" id="KW-0288">FMN</keyword>
<sequence length="206" mass="22890">MSKVLFVKGTPQSEEQSRSTQVARAFINEYKEVNPTDEIIEVDVYYANVPLIDADFLTGQKKLRSGEALTDVEAQKVEAVNAFTKQFMEVDKYIIQSSMWNLGIQPLLKAYFDTIMSAGKTFKYTPEGPEGLMKGKKAIHIHGMGGFYSQAIGMEHSDSYVKGALKFVGIEVVPTIFVEGIDYDPTKEEEIVAAAIEKAKAVARTF</sequence>
<name>A0A4R5VJY1_9BACI</name>
<dbReference type="Pfam" id="PF02525">
    <property type="entry name" value="Flavodoxin_2"/>
    <property type="match status" value="1"/>
</dbReference>
<dbReference type="Gene3D" id="3.40.50.360">
    <property type="match status" value="1"/>
</dbReference>
<dbReference type="GO" id="GO:0010181">
    <property type="term" value="F:FMN binding"/>
    <property type="evidence" value="ECO:0007669"/>
    <property type="project" value="UniProtKB-UniRule"/>
</dbReference>
<feature type="binding site" evidence="6">
    <location>
        <begin position="17"/>
        <end position="19"/>
    </location>
    <ligand>
        <name>FMN</name>
        <dbReference type="ChEBI" id="CHEBI:58210"/>
    </ligand>
</feature>
<dbReference type="RefSeq" id="WP_133338802.1">
    <property type="nucleotide sequence ID" value="NZ_JAVGVR010000001.1"/>
</dbReference>
<dbReference type="GO" id="GO:0016652">
    <property type="term" value="F:oxidoreductase activity, acting on NAD(P)H as acceptor"/>
    <property type="evidence" value="ECO:0007669"/>
    <property type="project" value="UniProtKB-UniRule"/>
</dbReference>
<comment type="subunit">
    <text evidence="6">Homodimer.</text>
</comment>
<evidence type="ECO:0000256" key="5">
    <source>
        <dbReference type="ARBA" id="ARBA00048542"/>
    </source>
</evidence>
<keyword evidence="11" id="KW-1185">Reference proteome</keyword>
<gene>
    <name evidence="6" type="primary">azoR</name>
    <name evidence="9" type="ORF">E2K98_24375</name>
    <name evidence="8" type="ORF">RCG21_21445</name>
</gene>
<dbReference type="Proteomes" id="UP000295132">
    <property type="component" value="Unassembled WGS sequence"/>
</dbReference>
<dbReference type="EMBL" id="JAVGVR010000001">
    <property type="protein sequence ID" value="MDQ6598885.1"/>
    <property type="molecule type" value="Genomic_DNA"/>
</dbReference>
<dbReference type="EMBL" id="SMYO01000016">
    <property type="protein sequence ID" value="TDK58210.1"/>
    <property type="molecule type" value="Genomic_DNA"/>
</dbReference>
<keyword evidence="1 6" id="KW-0285">Flavoprotein</keyword>
<evidence type="ECO:0000259" key="7">
    <source>
        <dbReference type="Pfam" id="PF02525"/>
    </source>
</evidence>
<evidence type="ECO:0000313" key="9">
    <source>
        <dbReference type="EMBL" id="TDK58210.1"/>
    </source>
</evidence>
<proteinExistence type="inferred from homology"/>
<feature type="domain" description="Flavodoxin-like fold" evidence="7">
    <location>
        <begin position="2"/>
        <end position="201"/>
    </location>
</feature>
<dbReference type="SUPFAM" id="SSF52218">
    <property type="entry name" value="Flavoproteins"/>
    <property type="match status" value="1"/>
</dbReference>
<dbReference type="EC" id="1.7.1.17" evidence="6"/>
<dbReference type="PANTHER" id="PTHR43741">
    <property type="entry name" value="FMN-DEPENDENT NADH-AZOREDUCTASE 1"/>
    <property type="match status" value="1"/>
</dbReference>
<evidence type="ECO:0000256" key="4">
    <source>
        <dbReference type="ARBA" id="ARBA00023027"/>
    </source>
</evidence>
<dbReference type="GO" id="GO:0009055">
    <property type="term" value="F:electron transfer activity"/>
    <property type="evidence" value="ECO:0007669"/>
    <property type="project" value="UniProtKB-UniRule"/>
</dbReference>
<reference evidence="9 10" key="1">
    <citation type="submission" date="2019-03" db="EMBL/GenBank/DDBJ databases">
        <title>Bacillus niacini sp. nov. a Nicotinate-Metabolizing Mesophile Isolated from Soil.</title>
        <authorList>
            <person name="Zhang G."/>
        </authorList>
    </citation>
    <scope>NUCLEOTIDE SEQUENCE [LARGE SCALE GENOMIC DNA]</scope>
    <source>
        <strain evidence="9 10">WN066</strain>
    </source>
</reference>
<comment type="cofactor">
    <cofactor evidence="6">
        <name>FMN</name>
        <dbReference type="ChEBI" id="CHEBI:58210"/>
    </cofactor>
    <text evidence="6">Binds 1 FMN per subunit.</text>
</comment>
<dbReference type="PANTHER" id="PTHR43741:SF7">
    <property type="entry name" value="FMN-DEPENDENT NADH:QUINONE OXIDOREDUCTASE"/>
    <property type="match status" value="1"/>
</dbReference>
<keyword evidence="3 6" id="KW-0560">Oxidoreductase</keyword>
<evidence type="ECO:0000256" key="3">
    <source>
        <dbReference type="ARBA" id="ARBA00023002"/>
    </source>
</evidence>
<dbReference type="GO" id="GO:0016655">
    <property type="term" value="F:oxidoreductase activity, acting on NAD(P)H, quinone or similar compound as acceptor"/>
    <property type="evidence" value="ECO:0007669"/>
    <property type="project" value="InterPro"/>
</dbReference>
<reference evidence="8" key="2">
    <citation type="submission" date="2023-08" db="EMBL/GenBank/DDBJ databases">
        <title>Nitrogen cycling bacteria in agricultural field soils.</title>
        <authorList>
            <person name="Jang J."/>
        </authorList>
    </citation>
    <scope>NUCLEOTIDE SEQUENCE</scope>
    <source>
        <strain evidence="8">PS3-36</strain>
    </source>
</reference>
<dbReference type="InterPro" id="IPR029039">
    <property type="entry name" value="Flavoprotein-like_sf"/>
</dbReference>
<dbReference type="HAMAP" id="MF_01216">
    <property type="entry name" value="Azoreductase_type1"/>
    <property type="match status" value="1"/>
</dbReference>
<dbReference type="EC" id="1.6.5.-" evidence="6"/>